<dbReference type="Pfam" id="PF13826">
    <property type="entry name" value="Monooxy_af470-like"/>
    <property type="match status" value="1"/>
</dbReference>
<protein>
    <submittedName>
        <fullName evidence="2">DUF4188 domain-containing protein</fullName>
    </submittedName>
</protein>
<reference evidence="2" key="1">
    <citation type="submission" date="2024-06" db="EMBL/GenBank/DDBJ databases">
        <title>Draft Genome Sequence of Deinococcus sonorensis Type Strain KR-87, a Biofilm Producing Representative of the Genus Deinococcus.</title>
        <authorList>
            <person name="Boren L.S."/>
            <person name="Grosso R.A."/>
            <person name="Hugenberg-Cox A.N."/>
            <person name="Hill J.T.E."/>
            <person name="Albert C.M."/>
            <person name="Tuohy J.M."/>
        </authorList>
    </citation>
    <scope>NUCLEOTIDE SEQUENCE</scope>
    <source>
        <strain evidence="2">KR-87</strain>
    </source>
</reference>
<evidence type="ECO:0000256" key="1">
    <source>
        <dbReference type="SAM" id="MobiDB-lite"/>
    </source>
</evidence>
<dbReference type="InterPro" id="IPR025444">
    <property type="entry name" value="Monooxy_af470"/>
</dbReference>
<organism evidence="2">
    <name type="scientific">Deinococcus sonorensis KR-87</name>
    <dbReference type="NCBI Taxonomy" id="694439"/>
    <lineage>
        <taxon>Bacteria</taxon>
        <taxon>Thermotogati</taxon>
        <taxon>Deinococcota</taxon>
        <taxon>Deinococci</taxon>
        <taxon>Deinococcales</taxon>
        <taxon>Deinococcaceae</taxon>
        <taxon>Deinococcus</taxon>
    </lineage>
</organism>
<dbReference type="AlphaFoldDB" id="A0AAU7UEB4"/>
<feature type="region of interest" description="Disordered" evidence="1">
    <location>
        <begin position="154"/>
        <end position="179"/>
    </location>
</feature>
<dbReference type="EMBL" id="CP158299">
    <property type="protein sequence ID" value="XBV86791.1"/>
    <property type="molecule type" value="Genomic_DNA"/>
</dbReference>
<name>A0AAU7UEB4_9DEIO</name>
<sequence length="179" mass="19403">MTQTAAVSRPSAAARSAERLTAELDGDFVVFLIGMQINRPWKVGSWLPVAMAMPRMLRELAQQPELGCLASWGSGLSVIQYWRSAEQLQAYAHAQSQQHLPAWREFNRRARTAAGDVGIWHETFRVRAGEYETIYVGTAPRGLGQAGRLLPASGRRSSAAGRLQGAATSASENPAPASL</sequence>
<accession>A0AAU7UEB4</accession>
<dbReference type="RefSeq" id="WP_350244871.1">
    <property type="nucleotide sequence ID" value="NZ_CP158299.1"/>
</dbReference>
<gene>
    <name evidence="2" type="ORF">ABOD76_10905</name>
</gene>
<evidence type="ECO:0000313" key="2">
    <source>
        <dbReference type="EMBL" id="XBV86791.1"/>
    </source>
</evidence>
<dbReference type="KEGG" id="dsc:ABOD76_10905"/>
<proteinExistence type="predicted"/>